<dbReference type="CDD" id="cd08638">
    <property type="entry name" value="DNA_pol_A_theta"/>
    <property type="match status" value="1"/>
</dbReference>
<dbReference type="FunFam" id="1.20.1060.10:FF:000001">
    <property type="entry name" value="DNA polymerase I"/>
    <property type="match status" value="1"/>
</dbReference>
<dbReference type="Gene3D" id="3.30.420.10">
    <property type="entry name" value="Ribonuclease H-like superfamily/Ribonuclease H"/>
    <property type="match status" value="1"/>
</dbReference>
<keyword evidence="4" id="KW-0548">Nucleotidyltransferase</keyword>
<dbReference type="GO" id="GO:0006261">
    <property type="term" value="P:DNA-templated DNA replication"/>
    <property type="evidence" value="ECO:0007669"/>
    <property type="project" value="InterPro"/>
</dbReference>
<dbReference type="InterPro" id="IPR036397">
    <property type="entry name" value="RNaseH_sf"/>
</dbReference>
<evidence type="ECO:0000256" key="7">
    <source>
        <dbReference type="ARBA" id="ARBA00022932"/>
    </source>
</evidence>
<evidence type="ECO:0000256" key="2">
    <source>
        <dbReference type="ARBA" id="ARBA00012417"/>
    </source>
</evidence>
<dbReference type="InterPro" id="IPR040940">
    <property type="entry name" value="DNA_pol_P_Exo"/>
</dbReference>
<dbReference type="GO" id="GO:0003887">
    <property type="term" value="F:DNA-directed DNA polymerase activity"/>
    <property type="evidence" value="ECO:0007669"/>
    <property type="project" value="UniProtKB-KW"/>
</dbReference>
<accession>A0A9W9ZEU9</accession>
<dbReference type="GO" id="GO:0003677">
    <property type="term" value="F:DNA binding"/>
    <property type="evidence" value="ECO:0007669"/>
    <property type="project" value="UniProtKB-KW"/>
</dbReference>
<evidence type="ECO:0000256" key="10">
    <source>
        <dbReference type="ARBA" id="ARBA00049244"/>
    </source>
</evidence>
<dbReference type="SUPFAM" id="SSF56672">
    <property type="entry name" value="DNA/RNA polymerases"/>
    <property type="match status" value="1"/>
</dbReference>
<dbReference type="Gene3D" id="1.10.150.20">
    <property type="entry name" value="5' to 3' exonuclease, C-terminal subdomain"/>
    <property type="match status" value="1"/>
</dbReference>
<evidence type="ECO:0000313" key="14">
    <source>
        <dbReference type="Proteomes" id="UP001163046"/>
    </source>
</evidence>
<evidence type="ECO:0000256" key="8">
    <source>
        <dbReference type="ARBA" id="ARBA00023125"/>
    </source>
</evidence>
<dbReference type="PANTHER" id="PTHR10133">
    <property type="entry name" value="DNA POLYMERASE I"/>
    <property type="match status" value="1"/>
</dbReference>
<evidence type="ECO:0000256" key="4">
    <source>
        <dbReference type="ARBA" id="ARBA00022695"/>
    </source>
</evidence>
<feature type="compositionally biased region" description="Polar residues" evidence="11">
    <location>
        <begin position="23"/>
        <end position="32"/>
    </location>
</feature>
<dbReference type="Gene3D" id="1.20.1060.10">
    <property type="entry name" value="Taq DNA Polymerase, Chain T, domain 4"/>
    <property type="match status" value="1"/>
</dbReference>
<keyword evidence="8" id="KW-0238">DNA-binding</keyword>
<dbReference type="Proteomes" id="UP001163046">
    <property type="component" value="Unassembled WGS sequence"/>
</dbReference>
<feature type="region of interest" description="Disordered" evidence="11">
    <location>
        <begin position="136"/>
        <end position="213"/>
    </location>
</feature>
<dbReference type="InterPro" id="IPR001098">
    <property type="entry name" value="DNA-dir_DNA_pol_A_palm_dom"/>
</dbReference>
<keyword evidence="9" id="KW-0234">DNA repair</keyword>
<protein>
    <recommendedName>
        <fullName evidence="2">DNA-directed DNA polymerase</fullName>
        <ecNumber evidence="2">2.7.7.7</ecNumber>
    </recommendedName>
</protein>
<keyword evidence="6" id="KW-0227">DNA damage</keyword>
<sequence length="822" mass="92981">MDFPDFTKQGVVQASGVEFPRSSLHTPTSSSRWKGHEPRAWKEVLEDPRECKNTILLSEPGQRVVRAIREICGARQGMTSQCTQQQASEYYLQESQTAPRRQLCFTEDHKPNQERNDSQKLSSAPPCGIQQRLQANAVTPRNVSSHPSEEEESPYFAKTGESSNKRKAQSPITNYFKERKAVSQVNEVKKAKPTNADAPQKEHVDKNQNGVSSMNSSQREAFEQNLKSAEEVACTVVYEDGWSLLRPKKQKTKKQTEDVANKKVARLVVALPWSEMTSNTTDSAQRRKNRLMFVEIPLDTADDTLGTWCRQVIDDLMTSTSTRKICFGAQKMVRYLMETTHYDIRKVCLNWRLLDPKIAAWLLNPDHPPQTFADVLTSVQLHFPECGEMDDTMICQDVAMLGPLMLKQHSKLKTLSLWDLFINIETPLCSMLAVMETQGIGINSQVLIEASNTLKMKIQKVEAEAHKAAGHPFLINSPQQLREVLFEELRLDQKCKKKLARTSIKNHKSTSEAVLLHLQEFHPLPKLVLQYRHLVKLKSTYFDGILSHVNGGVLLTSWDQTAAATGRLTSANPNLQAIPKQVIEVSGIKKQLIVGKPEEVVTIYARDAYRSREGWLLLAADFQSIELRLLSHLSEDPSLIHIFNDKQCADVFTTLASQWLGKSCDEVQFHERERTKRIVYSVNLRCCIESCHRNGYVSSILNRRRWLPHIKSYDFTQRSQAERQAVNFIVQGSAADICKAAMIQVISTISEDTSIHARLLLQIHDELLLEVPENEIMKVTATVKSIMESTEKLCGGKVKLKVPLPVSISIGQTWGHMETCTA</sequence>
<evidence type="ECO:0000256" key="11">
    <source>
        <dbReference type="SAM" id="MobiDB-lite"/>
    </source>
</evidence>
<gene>
    <name evidence="13" type="ORF">OS493_020466</name>
</gene>
<organism evidence="13 14">
    <name type="scientific">Desmophyllum pertusum</name>
    <dbReference type="NCBI Taxonomy" id="174260"/>
    <lineage>
        <taxon>Eukaryota</taxon>
        <taxon>Metazoa</taxon>
        <taxon>Cnidaria</taxon>
        <taxon>Anthozoa</taxon>
        <taxon>Hexacorallia</taxon>
        <taxon>Scleractinia</taxon>
        <taxon>Caryophylliina</taxon>
        <taxon>Caryophylliidae</taxon>
        <taxon>Desmophyllum</taxon>
    </lineage>
</organism>
<dbReference type="GO" id="GO:0006302">
    <property type="term" value="P:double-strand break repair"/>
    <property type="evidence" value="ECO:0007669"/>
    <property type="project" value="TreeGrafter"/>
</dbReference>
<proteinExistence type="inferred from homology"/>
<comment type="catalytic activity">
    <reaction evidence="10">
        <text>DNA(n) + a 2'-deoxyribonucleoside 5'-triphosphate = DNA(n+1) + diphosphate</text>
        <dbReference type="Rhea" id="RHEA:22508"/>
        <dbReference type="Rhea" id="RHEA-COMP:17339"/>
        <dbReference type="Rhea" id="RHEA-COMP:17340"/>
        <dbReference type="ChEBI" id="CHEBI:33019"/>
        <dbReference type="ChEBI" id="CHEBI:61560"/>
        <dbReference type="ChEBI" id="CHEBI:173112"/>
        <dbReference type="EC" id="2.7.7.7"/>
    </reaction>
</comment>
<keyword evidence="3" id="KW-0808">Transferase</keyword>
<dbReference type="Gene3D" id="3.30.70.370">
    <property type="match status" value="1"/>
</dbReference>
<dbReference type="AlphaFoldDB" id="A0A9W9ZEU9"/>
<reference evidence="13" key="1">
    <citation type="submission" date="2023-01" db="EMBL/GenBank/DDBJ databases">
        <title>Genome assembly of the deep-sea coral Lophelia pertusa.</title>
        <authorList>
            <person name="Herrera S."/>
            <person name="Cordes E."/>
        </authorList>
    </citation>
    <scope>NUCLEOTIDE SEQUENCE</scope>
    <source>
        <strain evidence="13">USNM1676648</strain>
        <tissue evidence="13">Polyp</tissue>
    </source>
</reference>
<evidence type="ECO:0000256" key="5">
    <source>
        <dbReference type="ARBA" id="ARBA00022705"/>
    </source>
</evidence>
<keyword evidence="14" id="KW-1185">Reference proteome</keyword>
<dbReference type="InterPro" id="IPR002298">
    <property type="entry name" value="DNA_polymerase_A"/>
</dbReference>
<evidence type="ECO:0000256" key="9">
    <source>
        <dbReference type="ARBA" id="ARBA00023204"/>
    </source>
</evidence>
<keyword evidence="5" id="KW-0235">DNA replication</keyword>
<feature type="domain" description="DNA-directed DNA polymerase family A palm" evidence="12">
    <location>
        <begin position="602"/>
        <end position="775"/>
    </location>
</feature>
<evidence type="ECO:0000256" key="3">
    <source>
        <dbReference type="ARBA" id="ARBA00022679"/>
    </source>
</evidence>
<dbReference type="OrthoDB" id="275278at2759"/>
<evidence type="ECO:0000313" key="13">
    <source>
        <dbReference type="EMBL" id="KAJ7378864.1"/>
    </source>
</evidence>
<dbReference type="InterPro" id="IPR043502">
    <property type="entry name" value="DNA/RNA_pol_sf"/>
</dbReference>
<dbReference type="SMART" id="SM00482">
    <property type="entry name" value="POLAc"/>
    <property type="match status" value="1"/>
</dbReference>
<dbReference type="Pfam" id="PF00476">
    <property type="entry name" value="DNA_pol_A"/>
    <property type="match status" value="2"/>
</dbReference>
<name>A0A9W9ZEU9_9CNID</name>
<dbReference type="EC" id="2.7.7.7" evidence="2"/>
<evidence type="ECO:0000256" key="6">
    <source>
        <dbReference type="ARBA" id="ARBA00022763"/>
    </source>
</evidence>
<dbReference type="PRINTS" id="PR00868">
    <property type="entry name" value="DNAPOLI"/>
</dbReference>
<dbReference type="PANTHER" id="PTHR10133:SF27">
    <property type="entry name" value="DNA POLYMERASE NU"/>
    <property type="match status" value="1"/>
</dbReference>
<feature type="region of interest" description="Disordered" evidence="11">
    <location>
        <begin position="17"/>
        <end position="38"/>
    </location>
</feature>
<evidence type="ECO:0000259" key="12">
    <source>
        <dbReference type="SMART" id="SM00482"/>
    </source>
</evidence>
<comment type="similarity">
    <text evidence="1">Belongs to the DNA polymerase type-A family.</text>
</comment>
<dbReference type="Pfam" id="PF18049">
    <property type="entry name" value="DNA_pol_P_Exo"/>
    <property type="match status" value="1"/>
</dbReference>
<keyword evidence="7" id="KW-0239">DNA-directed DNA polymerase</keyword>
<evidence type="ECO:0000256" key="1">
    <source>
        <dbReference type="ARBA" id="ARBA00007705"/>
    </source>
</evidence>
<dbReference type="EMBL" id="MU826362">
    <property type="protein sequence ID" value="KAJ7378864.1"/>
    <property type="molecule type" value="Genomic_DNA"/>
</dbReference>
<comment type="caution">
    <text evidence="13">The sequence shown here is derived from an EMBL/GenBank/DDBJ whole genome shotgun (WGS) entry which is preliminary data.</text>
</comment>